<evidence type="ECO:0000259" key="1">
    <source>
        <dbReference type="Pfam" id="PF08338"/>
    </source>
</evidence>
<dbReference type="EMBL" id="BRXZ01006810">
    <property type="protein sequence ID" value="GMI20480.1"/>
    <property type="molecule type" value="Genomic_DNA"/>
</dbReference>
<dbReference type="Proteomes" id="UP001165082">
    <property type="component" value="Unassembled WGS sequence"/>
</dbReference>
<keyword evidence="3" id="KW-1185">Reference proteome</keyword>
<dbReference type="PANTHER" id="PTHR11092">
    <property type="entry name" value="SUGAR NUCLEOTIDE EPIMERASE RELATED"/>
    <property type="match status" value="1"/>
</dbReference>
<reference evidence="2" key="1">
    <citation type="submission" date="2022-07" db="EMBL/GenBank/DDBJ databases">
        <title>Genome analysis of Parmales, a sister group of diatoms, reveals the evolutionary specialization of diatoms from phago-mixotrophs to photoautotrophs.</title>
        <authorList>
            <person name="Ban H."/>
            <person name="Sato S."/>
            <person name="Yoshikawa S."/>
            <person name="Kazumasa Y."/>
            <person name="Nakamura Y."/>
            <person name="Ichinomiya M."/>
            <person name="Saitoh K."/>
            <person name="Sato N."/>
            <person name="Blanc-Mathieu R."/>
            <person name="Endo H."/>
            <person name="Kuwata A."/>
            <person name="Ogata H."/>
        </authorList>
    </citation>
    <scope>NUCLEOTIDE SEQUENCE</scope>
</reference>
<evidence type="ECO:0000313" key="2">
    <source>
        <dbReference type="EMBL" id="GMI20480.1"/>
    </source>
</evidence>
<sequence>MIMPFKLGLGGKIGDGKQWFPWVSGEDVGRIVVDHIMGKGGKKGVYNVISPGRVTNEGFTKELGSAVGMPTPFPMPGFVAGKVFGEMGEEVLVGGVTCKPGKLEGEGYQWVHEDVGDALAWVMGK</sequence>
<evidence type="ECO:0000313" key="3">
    <source>
        <dbReference type="Proteomes" id="UP001165082"/>
    </source>
</evidence>
<dbReference type="AlphaFoldDB" id="A0A9W7FWS8"/>
<dbReference type="SUPFAM" id="SSF51735">
    <property type="entry name" value="NAD(P)-binding Rossmann-fold domains"/>
    <property type="match status" value="1"/>
</dbReference>
<dbReference type="PANTHER" id="PTHR11092:SF0">
    <property type="entry name" value="EPIMERASE FAMILY PROTEIN SDR39U1"/>
    <property type="match status" value="1"/>
</dbReference>
<dbReference type="Pfam" id="PF08338">
    <property type="entry name" value="DUF1731"/>
    <property type="match status" value="1"/>
</dbReference>
<proteinExistence type="predicted"/>
<dbReference type="Gene3D" id="3.40.50.720">
    <property type="entry name" value="NAD(P)-binding Rossmann-like Domain"/>
    <property type="match status" value="1"/>
</dbReference>
<dbReference type="InterPro" id="IPR013549">
    <property type="entry name" value="DUF1731"/>
</dbReference>
<dbReference type="InterPro" id="IPR036291">
    <property type="entry name" value="NAD(P)-bd_dom_sf"/>
</dbReference>
<gene>
    <name evidence="2" type="ORF">TrRE_jg24</name>
</gene>
<accession>A0A9W7FWS8</accession>
<dbReference type="OrthoDB" id="276721at2759"/>
<organism evidence="2 3">
    <name type="scientific">Triparma retinervis</name>
    <dbReference type="NCBI Taxonomy" id="2557542"/>
    <lineage>
        <taxon>Eukaryota</taxon>
        <taxon>Sar</taxon>
        <taxon>Stramenopiles</taxon>
        <taxon>Ochrophyta</taxon>
        <taxon>Bolidophyceae</taxon>
        <taxon>Parmales</taxon>
        <taxon>Triparmaceae</taxon>
        <taxon>Triparma</taxon>
    </lineage>
</organism>
<feature type="domain" description="DUF1731" evidence="1">
    <location>
        <begin position="75"/>
        <end position="122"/>
    </location>
</feature>
<comment type="caution">
    <text evidence="2">The sequence shown here is derived from an EMBL/GenBank/DDBJ whole genome shotgun (WGS) entry which is preliminary data.</text>
</comment>
<name>A0A9W7FWS8_9STRA</name>
<protein>
    <recommendedName>
        <fullName evidence="1">DUF1731 domain-containing protein</fullName>
    </recommendedName>
</protein>